<dbReference type="InterPro" id="IPR000160">
    <property type="entry name" value="GGDEF_dom"/>
</dbReference>
<feature type="coiled-coil region" evidence="3">
    <location>
        <begin position="305"/>
        <end position="332"/>
    </location>
</feature>
<evidence type="ECO:0000313" key="6">
    <source>
        <dbReference type="Proteomes" id="UP000464262"/>
    </source>
</evidence>
<dbReference type="Gene3D" id="3.30.70.270">
    <property type="match status" value="1"/>
</dbReference>
<dbReference type="KEGG" id="vas:GT360_03775"/>
<dbReference type="InterPro" id="IPR050469">
    <property type="entry name" value="Diguanylate_Cyclase"/>
</dbReference>
<dbReference type="EC" id="2.7.7.65" evidence="1"/>
<dbReference type="InterPro" id="IPR043128">
    <property type="entry name" value="Rev_trsase/Diguanyl_cyclase"/>
</dbReference>
<dbReference type="SMART" id="SM00267">
    <property type="entry name" value="GGDEF"/>
    <property type="match status" value="1"/>
</dbReference>
<dbReference type="PROSITE" id="PS50887">
    <property type="entry name" value="GGDEF"/>
    <property type="match status" value="1"/>
</dbReference>
<accession>A0A7Z2T1P6</accession>
<dbReference type="AlphaFoldDB" id="A0A7Z2T1P6"/>
<keyword evidence="3" id="KW-0175">Coiled coil</keyword>
<dbReference type="SUPFAM" id="SSF55073">
    <property type="entry name" value="Nucleotide cyclase"/>
    <property type="match status" value="1"/>
</dbReference>
<dbReference type="EMBL" id="CP047475">
    <property type="protein sequence ID" value="QIA62685.1"/>
    <property type="molecule type" value="Genomic_DNA"/>
</dbReference>
<organism evidence="5 6">
    <name type="scientific">Vibrio astriarenae</name>
    <dbReference type="NCBI Taxonomy" id="1481923"/>
    <lineage>
        <taxon>Bacteria</taxon>
        <taxon>Pseudomonadati</taxon>
        <taxon>Pseudomonadota</taxon>
        <taxon>Gammaproteobacteria</taxon>
        <taxon>Vibrionales</taxon>
        <taxon>Vibrionaceae</taxon>
        <taxon>Vibrio</taxon>
    </lineage>
</organism>
<dbReference type="InterPro" id="IPR048516">
    <property type="entry name" value="DGCcoil"/>
</dbReference>
<dbReference type="RefSeq" id="WP_164647580.1">
    <property type="nucleotide sequence ID" value="NZ_CP047475.1"/>
</dbReference>
<feature type="domain" description="GGDEF" evidence="4">
    <location>
        <begin position="391"/>
        <end position="521"/>
    </location>
</feature>
<dbReference type="Pfam" id="PF20975">
    <property type="entry name" value="DGCcoil"/>
    <property type="match status" value="1"/>
</dbReference>
<gene>
    <name evidence="5" type="ORF">GT360_03775</name>
</gene>
<evidence type="ECO:0000256" key="3">
    <source>
        <dbReference type="SAM" id="Coils"/>
    </source>
</evidence>
<sequence length="521" mass="59589">MGVLEHDIQAEIHKLKHQLEEARLSQRESNFKKTRELTVLRRAVSTLAEACFTHSDSLRRALDDLRYAMEQKQDISKLVPQLAVVERQLRQQISDNSKREAQSSDDFVRCGETLLRVPGLPTKLKRDLREVLAQASSPIAIKLELASSLLELYQRSVKILTSNPDVAINDLENSADRELLMRLSSELQHLITELDFEGDSGELLFDIRAKLLIGVSTESLLELTLQVLKLVIDGTHFERKSSEQFLEQVNTTLASSLKNSSQSIETQYSYLEQRKEMNRELDLLASKSQHCINNAESFDQLKGSMDTMVSQLSSLSERLKLAEQREQSLIDQMNYSQGQVQSLFEQTQDHRRRLDDQSKRLLLDPLTKVYNRSAFNDHLELEYRRWVRSQEPLRVALLDIDNFKALNDSFGYSAGDKALKIIARTISTELIDTDIVGRFGGEEFALILPNRSDNDAHDLITRIQVAISKLPFKFKDQQISITASIASTAFKNSDSPEEVMERLQHYLDEAKKRGKQQVAWK</sequence>
<keyword evidence="6" id="KW-1185">Reference proteome</keyword>
<dbReference type="GO" id="GO:1902201">
    <property type="term" value="P:negative regulation of bacterial-type flagellum-dependent cell motility"/>
    <property type="evidence" value="ECO:0007669"/>
    <property type="project" value="TreeGrafter"/>
</dbReference>
<dbReference type="Proteomes" id="UP000464262">
    <property type="component" value="Chromosome 1"/>
</dbReference>
<dbReference type="CDD" id="cd01949">
    <property type="entry name" value="GGDEF"/>
    <property type="match status" value="1"/>
</dbReference>
<dbReference type="InterPro" id="IPR029787">
    <property type="entry name" value="Nucleotide_cyclase"/>
</dbReference>
<dbReference type="PANTHER" id="PTHR45138:SF9">
    <property type="entry name" value="DIGUANYLATE CYCLASE DGCM-RELATED"/>
    <property type="match status" value="1"/>
</dbReference>
<name>A0A7Z2T1P6_9VIBR</name>
<comment type="catalytic activity">
    <reaction evidence="2">
        <text>2 GTP = 3',3'-c-di-GMP + 2 diphosphate</text>
        <dbReference type="Rhea" id="RHEA:24898"/>
        <dbReference type="ChEBI" id="CHEBI:33019"/>
        <dbReference type="ChEBI" id="CHEBI:37565"/>
        <dbReference type="ChEBI" id="CHEBI:58805"/>
        <dbReference type="EC" id="2.7.7.65"/>
    </reaction>
</comment>
<dbReference type="Pfam" id="PF00990">
    <property type="entry name" value="GGDEF"/>
    <property type="match status" value="1"/>
</dbReference>
<reference evidence="5 6" key="1">
    <citation type="submission" date="2020-01" db="EMBL/GenBank/DDBJ databases">
        <title>Whole genome and functional gene identification of agarase of Vibrio HN897.</title>
        <authorList>
            <person name="Liu Y."/>
            <person name="Zhao Z."/>
        </authorList>
    </citation>
    <scope>NUCLEOTIDE SEQUENCE [LARGE SCALE GENOMIC DNA]</scope>
    <source>
        <strain evidence="5 6">HN897</strain>
    </source>
</reference>
<dbReference type="NCBIfam" id="TIGR00254">
    <property type="entry name" value="GGDEF"/>
    <property type="match status" value="1"/>
</dbReference>
<evidence type="ECO:0000256" key="1">
    <source>
        <dbReference type="ARBA" id="ARBA00012528"/>
    </source>
</evidence>
<protein>
    <recommendedName>
        <fullName evidence="1">diguanylate cyclase</fullName>
        <ecNumber evidence="1">2.7.7.65</ecNumber>
    </recommendedName>
</protein>
<dbReference type="PANTHER" id="PTHR45138">
    <property type="entry name" value="REGULATORY COMPONENTS OF SENSORY TRANSDUCTION SYSTEM"/>
    <property type="match status" value="1"/>
</dbReference>
<evidence type="ECO:0000259" key="4">
    <source>
        <dbReference type="PROSITE" id="PS50887"/>
    </source>
</evidence>
<dbReference type="GO" id="GO:0043709">
    <property type="term" value="P:cell adhesion involved in single-species biofilm formation"/>
    <property type="evidence" value="ECO:0007669"/>
    <property type="project" value="TreeGrafter"/>
</dbReference>
<dbReference type="GO" id="GO:0052621">
    <property type="term" value="F:diguanylate cyclase activity"/>
    <property type="evidence" value="ECO:0007669"/>
    <property type="project" value="UniProtKB-EC"/>
</dbReference>
<dbReference type="GO" id="GO:0005886">
    <property type="term" value="C:plasma membrane"/>
    <property type="evidence" value="ECO:0007669"/>
    <property type="project" value="TreeGrafter"/>
</dbReference>
<evidence type="ECO:0000256" key="2">
    <source>
        <dbReference type="ARBA" id="ARBA00034247"/>
    </source>
</evidence>
<evidence type="ECO:0000313" key="5">
    <source>
        <dbReference type="EMBL" id="QIA62685.1"/>
    </source>
</evidence>
<proteinExistence type="predicted"/>